<evidence type="ECO:0000256" key="3">
    <source>
        <dbReference type="ARBA" id="ARBA00022691"/>
    </source>
</evidence>
<dbReference type="InterPro" id="IPR002052">
    <property type="entry name" value="DNA_methylase_N6_adenine_CS"/>
</dbReference>
<protein>
    <recommendedName>
        <fullName evidence="5">Release factor glutamine methyltransferase</fullName>
        <shortName evidence="5">RF MTase</shortName>
        <ecNumber evidence="5">2.1.1.297</ecNumber>
    </recommendedName>
    <alternativeName>
        <fullName evidence="5">N5-glutamine methyltransferase PrmC</fullName>
    </alternativeName>
    <alternativeName>
        <fullName evidence="5">Protein-(glutamine-N5) MTase PrmC</fullName>
    </alternativeName>
    <alternativeName>
        <fullName evidence="5">Protein-glutamine N-methyltransferase PrmC</fullName>
    </alternativeName>
</protein>
<dbReference type="GO" id="GO:0003676">
    <property type="term" value="F:nucleic acid binding"/>
    <property type="evidence" value="ECO:0007669"/>
    <property type="project" value="InterPro"/>
</dbReference>
<gene>
    <name evidence="5 8" type="primary">prmC</name>
    <name evidence="8" type="ORF">IAA06_04320</name>
</gene>
<dbReference type="EC" id="2.1.1.297" evidence="5"/>
<dbReference type="InterPro" id="IPR007848">
    <property type="entry name" value="Small_mtfrase_dom"/>
</dbReference>
<comment type="caution">
    <text evidence="8">The sequence shown here is derived from an EMBL/GenBank/DDBJ whole genome shotgun (WGS) entry which is preliminary data.</text>
</comment>
<dbReference type="NCBIfam" id="TIGR00536">
    <property type="entry name" value="hemK_fam"/>
    <property type="match status" value="1"/>
</dbReference>
<comment type="similarity">
    <text evidence="5">Belongs to the protein N5-glutamine methyltransferase family. PrmC subfamily.</text>
</comment>
<dbReference type="InterPro" id="IPR050320">
    <property type="entry name" value="N5-glutamine_MTase"/>
</dbReference>
<dbReference type="InterPro" id="IPR029063">
    <property type="entry name" value="SAM-dependent_MTases_sf"/>
</dbReference>
<keyword evidence="2 5" id="KW-0808">Transferase</keyword>
<dbReference type="NCBIfam" id="TIGR03534">
    <property type="entry name" value="RF_mod_PrmC"/>
    <property type="match status" value="1"/>
</dbReference>
<evidence type="ECO:0000256" key="2">
    <source>
        <dbReference type="ARBA" id="ARBA00022679"/>
    </source>
</evidence>
<reference evidence="8" key="2">
    <citation type="submission" date="2021-04" db="EMBL/GenBank/DDBJ databases">
        <authorList>
            <person name="Gilroy R."/>
        </authorList>
    </citation>
    <scope>NUCLEOTIDE SEQUENCE</scope>
    <source>
        <strain evidence="8">ChiSjej1B19-5720</strain>
    </source>
</reference>
<comment type="catalytic activity">
    <reaction evidence="4 5">
        <text>L-glutaminyl-[peptide chain release factor] + S-adenosyl-L-methionine = N(5)-methyl-L-glutaminyl-[peptide chain release factor] + S-adenosyl-L-homocysteine + H(+)</text>
        <dbReference type="Rhea" id="RHEA:42896"/>
        <dbReference type="Rhea" id="RHEA-COMP:10271"/>
        <dbReference type="Rhea" id="RHEA-COMP:10272"/>
        <dbReference type="ChEBI" id="CHEBI:15378"/>
        <dbReference type="ChEBI" id="CHEBI:30011"/>
        <dbReference type="ChEBI" id="CHEBI:57856"/>
        <dbReference type="ChEBI" id="CHEBI:59789"/>
        <dbReference type="ChEBI" id="CHEBI:61891"/>
        <dbReference type="EC" id="2.1.1.297"/>
    </reaction>
</comment>
<proteinExistence type="inferred from homology"/>
<dbReference type="InterPro" id="IPR040758">
    <property type="entry name" value="PrmC_N"/>
</dbReference>
<feature type="domain" description="Release factor glutamine methyltransferase N-terminal" evidence="7">
    <location>
        <begin position="7"/>
        <end position="76"/>
    </location>
</feature>
<name>A0A9D2RVA4_9FIRM</name>
<reference evidence="8" key="1">
    <citation type="journal article" date="2021" name="PeerJ">
        <title>Extensive microbial diversity within the chicken gut microbiome revealed by metagenomics and culture.</title>
        <authorList>
            <person name="Gilroy R."/>
            <person name="Ravi A."/>
            <person name="Getino M."/>
            <person name="Pursley I."/>
            <person name="Horton D.L."/>
            <person name="Alikhan N.F."/>
            <person name="Baker D."/>
            <person name="Gharbi K."/>
            <person name="Hall N."/>
            <person name="Watson M."/>
            <person name="Adriaenssens E.M."/>
            <person name="Foster-Nyarko E."/>
            <person name="Jarju S."/>
            <person name="Secka A."/>
            <person name="Antonio M."/>
            <person name="Oren A."/>
            <person name="Chaudhuri R.R."/>
            <person name="La Ragione R."/>
            <person name="Hildebrand F."/>
            <person name="Pallen M.J."/>
        </authorList>
    </citation>
    <scope>NUCLEOTIDE SEQUENCE</scope>
    <source>
        <strain evidence="8">ChiSjej1B19-5720</strain>
    </source>
</reference>
<feature type="binding site" evidence="5">
    <location>
        <position position="196"/>
    </location>
    <ligand>
        <name>S-adenosyl-L-methionine</name>
        <dbReference type="ChEBI" id="CHEBI:59789"/>
    </ligand>
</feature>
<evidence type="ECO:0000256" key="1">
    <source>
        <dbReference type="ARBA" id="ARBA00022603"/>
    </source>
</evidence>
<dbReference type="GO" id="GO:0032259">
    <property type="term" value="P:methylation"/>
    <property type="evidence" value="ECO:0007669"/>
    <property type="project" value="UniProtKB-KW"/>
</dbReference>
<dbReference type="GO" id="GO:0102559">
    <property type="term" value="F:peptide chain release factor N(5)-glutamine methyltransferase activity"/>
    <property type="evidence" value="ECO:0007669"/>
    <property type="project" value="UniProtKB-EC"/>
</dbReference>
<keyword evidence="3 5" id="KW-0949">S-adenosyl-L-methionine</keyword>
<dbReference type="PANTHER" id="PTHR18895">
    <property type="entry name" value="HEMK METHYLTRANSFERASE"/>
    <property type="match status" value="1"/>
</dbReference>
<feature type="binding site" evidence="5">
    <location>
        <begin position="196"/>
        <end position="199"/>
    </location>
    <ligand>
        <name>substrate</name>
    </ligand>
</feature>
<keyword evidence="1 5" id="KW-0489">Methyltransferase</keyword>
<dbReference type="CDD" id="cd02440">
    <property type="entry name" value="AdoMet_MTases"/>
    <property type="match status" value="1"/>
</dbReference>
<dbReference type="AlphaFoldDB" id="A0A9D2RVA4"/>
<evidence type="ECO:0000259" key="7">
    <source>
        <dbReference type="Pfam" id="PF17827"/>
    </source>
</evidence>
<dbReference type="InterPro" id="IPR004556">
    <property type="entry name" value="HemK-like"/>
</dbReference>
<dbReference type="SUPFAM" id="SSF53335">
    <property type="entry name" value="S-adenosyl-L-methionine-dependent methyltransferases"/>
    <property type="match status" value="1"/>
</dbReference>
<dbReference type="PROSITE" id="PS00092">
    <property type="entry name" value="N6_MTASE"/>
    <property type="match status" value="1"/>
</dbReference>
<dbReference type="Pfam" id="PF05175">
    <property type="entry name" value="MTS"/>
    <property type="match status" value="1"/>
</dbReference>
<organism evidence="8 9">
    <name type="scientific">Candidatus Blautia faecavium</name>
    <dbReference type="NCBI Taxonomy" id="2838487"/>
    <lineage>
        <taxon>Bacteria</taxon>
        <taxon>Bacillati</taxon>
        <taxon>Bacillota</taxon>
        <taxon>Clostridia</taxon>
        <taxon>Lachnospirales</taxon>
        <taxon>Lachnospiraceae</taxon>
        <taxon>Blautia</taxon>
    </lineage>
</organism>
<dbReference type="Pfam" id="PF17827">
    <property type="entry name" value="PrmC_N"/>
    <property type="match status" value="1"/>
</dbReference>
<feature type="binding site" evidence="5">
    <location>
        <position position="144"/>
    </location>
    <ligand>
        <name>S-adenosyl-L-methionine</name>
        <dbReference type="ChEBI" id="CHEBI:59789"/>
    </ligand>
</feature>
<comment type="function">
    <text evidence="5">Methylates the class 1 translation termination release factors RF1/PrfA and RF2/PrfB on the glutamine residue of the universally conserved GGQ motif.</text>
</comment>
<dbReference type="Proteomes" id="UP000823842">
    <property type="component" value="Unassembled WGS sequence"/>
</dbReference>
<evidence type="ECO:0000259" key="6">
    <source>
        <dbReference type="Pfam" id="PF05175"/>
    </source>
</evidence>
<evidence type="ECO:0000313" key="8">
    <source>
        <dbReference type="EMBL" id="HJB28002.1"/>
    </source>
</evidence>
<sequence length="290" mass="32679">MKTLEALLKEGTKVLENAGIKEAGLDAWLLLEYLTGKNRAYYYAHSDEQTDIETEENYKKLCRERAKHIPLQHLTGQAFFMGYEFYVNDKVLIPRQDTEILAEEGLRVIKDVPKPSILDMCTGSGCILLSLLAKREDAIGVGADISGEALAVAEENAKRLSLEDRAIFVESDTFSGEYFQEKYGNPIRKYDILISNPPYIPRMEIQGLMEEVRLYDPQMALDGGMDGLYFYRRITKQAGRYLKPGGWLLYEIGCSQGAQVSELVKQAGFLNVEVKKDLSGLDRVVLGQKT</sequence>
<feature type="domain" description="Methyltransferase small" evidence="6">
    <location>
        <begin position="113"/>
        <end position="200"/>
    </location>
</feature>
<evidence type="ECO:0000256" key="4">
    <source>
        <dbReference type="ARBA" id="ARBA00048391"/>
    </source>
</evidence>
<accession>A0A9D2RVA4</accession>
<dbReference type="Gene3D" id="3.40.50.150">
    <property type="entry name" value="Vaccinia Virus protein VP39"/>
    <property type="match status" value="1"/>
</dbReference>
<dbReference type="Gene3D" id="1.10.8.10">
    <property type="entry name" value="DNA helicase RuvA subunit, C-terminal domain"/>
    <property type="match status" value="1"/>
</dbReference>
<dbReference type="EMBL" id="DWYZ01000087">
    <property type="protein sequence ID" value="HJB28002.1"/>
    <property type="molecule type" value="Genomic_DNA"/>
</dbReference>
<comment type="caution">
    <text evidence="5">Lacks conserved residue(s) required for the propagation of feature annotation.</text>
</comment>
<evidence type="ECO:0000313" key="9">
    <source>
        <dbReference type="Proteomes" id="UP000823842"/>
    </source>
</evidence>
<dbReference type="HAMAP" id="MF_02126">
    <property type="entry name" value="RF_methyltr_PrmC"/>
    <property type="match status" value="1"/>
</dbReference>
<evidence type="ECO:0000256" key="5">
    <source>
        <dbReference type="HAMAP-Rule" id="MF_02126"/>
    </source>
</evidence>
<dbReference type="PANTHER" id="PTHR18895:SF74">
    <property type="entry name" value="MTRF1L RELEASE FACTOR GLUTAMINE METHYLTRANSFERASE"/>
    <property type="match status" value="1"/>
</dbReference>
<dbReference type="InterPro" id="IPR019874">
    <property type="entry name" value="RF_methyltr_PrmC"/>
</dbReference>